<dbReference type="PATRIC" id="fig|1543721.4.peg.2588"/>
<dbReference type="OrthoDB" id="9782700at2"/>
<dbReference type="Proteomes" id="UP000034410">
    <property type="component" value="Chromosome"/>
</dbReference>
<evidence type="ECO:0000313" key="8">
    <source>
        <dbReference type="Proteomes" id="UP000034410"/>
    </source>
</evidence>
<keyword evidence="4" id="KW-0234">DNA repair</keyword>
<sequence>MRIPALSCLVKTACLVLLLLLCGSTLAGAPRLMLATPWQPGDDPTGWWLSEKYDGVRGYWNGQQMLSRGGAPIILPAAFRTALPPFALDGELWAGRGRFAETLSTVRDSQPGPGWENIRYLVFDAPEQPGPFEKRIRRVEQWLARQDPVYVALASQTRCLGATHLEQVLDSIEAQGGEGVMLRAAGSPYQSGRSPYLRKYKRFDDAEARVVGYNPGRGKYAGMVGSLNVELPDGTRFAVGSGLSDAERRNPPPIGSLITFKHHGWTRHGKPRFPTFWRIRPADSAAGGAQFP</sequence>
<dbReference type="InterPro" id="IPR012340">
    <property type="entry name" value="NA-bd_OB-fold"/>
</dbReference>
<dbReference type="KEGG" id="seds:AAY24_12515"/>
<evidence type="ECO:0000256" key="2">
    <source>
        <dbReference type="ARBA" id="ARBA00022705"/>
    </source>
</evidence>
<dbReference type="PANTHER" id="PTHR47810:SF1">
    <property type="entry name" value="DNA LIGASE B"/>
    <property type="match status" value="1"/>
</dbReference>
<dbReference type="InterPro" id="IPR029319">
    <property type="entry name" value="DNA_ligase_OB"/>
</dbReference>
<reference evidence="7 8" key="1">
    <citation type="journal article" date="2015" name="Genome Announc.">
        <title>Complete Genome Sequence of Sedimenticola thiotaurini Strain SIP-G1, a Polyphosphate- and Polyhydroxyalkanoate-Accumulating Sulfur-Oxidizing Gammaproteobacterium Isolated from Salt Marsh Sediments.</title>
        <authorList>
            <person name="Flood B.E."/>
            <person name="Jones D.S."/>
            <person name="Bailey J.V."/>
        </authorList>
    </citation>
    <scope>NUCLEOTIDE SEQUENCE [LARGE SCALE GENOMIC DNA]</scope>
    <source>
        <strain evidence="7 8">SIP-G1</strain>
    </source>
</reference>
<name>A0A0F7K268_9GAMM</name>
<dbReference type="GO" id="GO:0006260">
    <property type="term" value="P:DNA replication"/>
    <property type="evidence" value="ECO:0007669"/>
    <property type="project" value="UniProtKB-KW"/>
</dbReference>
<dbReference type="RefSeq" id="WP_046859967.1">
    <property type="nucleotide sequence ID" value="NZ_CP011412.1"/>
</dbReference>
<keyword evidence="8" id="KW-1185">Reference proteome</keyword>
<evidence type="ECO:0000259" key="6">
    <source>
        <dbReference type="Pfam" id="PF14743"/>
    </source>
</evidence>
<keyword evidence="3" id="KW-0227">DNA damage</keyword>
<keyword evidence="5" id="KW-0732">Signal</keyword>
<keyword evidence="1" id="KW-0436">Ligase</keyword>
<evidence type="ECO:0000256" key="3">
    <source>
        <dbReference type="ARBA" id="ARBA00022763"/>
    </source>
</evidence>
<evidence type="ECO:0000256" key="4">
    <source>
        <dbReference type="ARBA" id="ARBA00023204"/>
    </source>
</evidence>
<dbReference type="EMBL" id="CP011412">
    <property type="protein sequence ID" value="AKH21038.1"/>
    <property type="molecule type" value="Genomic_DNA"/>
</dbReference>
<evidence type="ECO:0000256" key="5">
    <source>
        <dbReference type="SAM" id="SignalP"/>
    </source>
</evidence>
<proteinExistence type="predicted"/>
<keyword evidence="2" id="KW-0235">DNA replication</keyword>
<dbReference type="CDD" id="cd07896">
    <property type="entry name" value="Adenylation_kDNA_ligase_like"/>
    <property type="match status" value="1"/>
</dbReference>
<dbReference type="PANTHER" id="PTHR47810">
    <property type="entry name" value="DNA LIGASE"/>
    <property type="match status" value="1"/>
</dbReference>
<organism evidence="7 8">
    <name type="scientific">Sedimenticola thiotaurini</name>
    <dbReference type="NCBI Taxonomy" id="1543721"/>
    <lineage>
        <taxon>Bacteria</taxon>
        <taxon>Pseudomonadati</taxon>
        <taxon>Pseudomonadota</taxon>
        <taxon>Gammaproteobacteria</taxon>
        <taxon>Chromatiales</taxon>
        <taxon>Sedimenticolaceae</taxon>
        <taxon>Sedimenticola</taxon>
    </lineage>
</organism>
<dbReference type="Gene3D" id="3.30.1490.70">
    <property type="match status" value="1"/>
</dbReference>
<dbReference type="SUPFAM" id="SSF56091">
    <property type="entry name" value="DNA ligase/mRNA capping enzyme, catalytic domain"/>
    <property type="match status" value="1"/>
</dbReference>
<feature type="domain" description="DNA ligase OB-like" evidence="6">
    <location>
        <begin position="215"/>
        <end position="280"/>
    </location>
</feature>
<dbReference type="PROSITE" id="PS00333">
    <property type="entry name" value="DNA_LIGASE_A2"/>
    <property type="match status" value="1"/>
</dbReference>
<dbReference type="CDD" id="cd08041">
    <property type="entry name" value="OBF_kDNA_ligase_like"/>
    <property type="match status" value="1"/>
</dbReference>
<dbReference type="AlphaFoldDB" id="A0A0F7K268"/>
<feature type="signal peptide" evidence="5">
    <location>
        <begin position="1"/>
        <end position="27"/>
    </location>
</feature>
<gene>
    <name evidence="7" type="ORF">AAY24_12515</name>
</gene>
<dbReference type="InterPro" id="IPR016059">
    <property type="entry name" value="DNA_ligase_ATP-dep_CS"/>
</dbReference>
<dbReference type="NCBIfam" id="NF006592">
    <property type="entry name" value="PRK09125.1"/>
    <property type="match status" value="1"/>
</dbReference>
<accession>A0A0F7K268</accession>
<dbReference type="Gene3D" id="2.40.50.140">
    <property type="entry name" value="Nucleic acid-binding proteins"/>
    <property type="match status" value="1"/>
</dbReference>
<dbReference type="Pfam" id="PF14743">
    <property type="entry name" value="DNA_ligase_OB_2"/>
    <property type="match status" value="1"/>
</dbReference>
<dbReference type="GO" id="GO:0003909">
    <property type="term" value="F:DNA ligase activity"/>
    <property type="evidence" value="ECO:0007669"/>
    <property type="project" value="InterPro"/>
</dbReference>
<evidence type="ECO:0000256" key="1">
    <source>
        <dbReference type="ARBA" id="ARBA00022598"/>
    </source>
</evidence>
<dbReference type="InterPro" id="IPR050326">
    <property type="entry name" value="NAD_dep_DNA_ligaseB"/>
</dbReference>
<protein>
    <recommendedName>
        <fullName evidence="6">DNA ligase OB-like domain-containing protein</fullName>
    </recommendedName>
</protein>
<dbReference type="Gene3D" id="3.30.470.30">
    <property type="entry name" value="DNA ligase/mRNA capping enzyme"/>
    <property type="match status" value="1"/>
</dbReference>
<evidence type="ECO:0000313" key="7">
    <source>
        <dbReference type="EMBL" id="AKH21038.1"/>
    </source>
</evidence>
<dbReference type="GO" id="GO:0006281">
    <property type="term" value="P:DNA repair"/>
    <property type="evidence" value="ECO:0007669"/>
    <property type="project" value="UniProtKB-KW"/>
</dbReference>
<feature type="chain" id="PRO_5002517390" description="DNA ligase OB-like domain-containing protein" evidence="5">
    <location>
        <begin position="28"/>
        <end position="292"/>
    </location>
</feature>
<dbReference type="SUPFAM" id="SSF50249">
    <property type="entry name" value="Nucleic acid-binding proteins"/>
    <property type="match status" value="1"/>
</dbReference>